<keyword evidence="2" id="KW-1185">Reference proteome</keyword>
<organism evidence="1 2">
    <name type="scientific">Ureibacillus yapensis</name>
    <dbReference type="NCBI Taxonomy" id="2304605"/>
    <lineage>
        <taxon>Bacteria</taxon>
        <taxon>Bacillati</taxon>
        <taxon>Bacillota</taxon>
        <taxon>Bacilli</taxon>
        <taxon>Bacillales</taxon>
        <taxon>Caryophanaceae</taxon>
        <taxon>Ureibacillus</taxon>
    </lineage>
</organism>
<sequence>MEQELYFRTDIGEGLSYLVEEETGYEPQFICVYRKSDVYLIGVKLYYVRSNKYCYGHSEEWILKEMSEKGYEWVYKNYPEQKKNRLRTLLATKDQ</sequence>
<evidence type="ECO:0000313" key="2">
    <source>
        <dbReference type="Proteomes" id="UP000265692"/>
    </source>
</evidence>
<dbReference type="Proteomes" id="UP000265692">
    <property type="component" value="Unassembled WGS sequence"/>
</dbReference>
<proteinExistence type="predicted"/>
<accession>A0A396SAU8</accession>
<evidence type="ECO:0000313" key="1">
    <source>
        <dbReference type="EMBL" id="RHW38223.1"/>
    </source>
</evidence>
<gene>
    <name evidence="1" type="ORF">D1B33_04870</name>
</gene>
<name>A0A396SAU8_9BACL</name>
<dbReference type="RefSeq" id="WP_118875258.1">
    <property type="nucleotide sequence ID" value="NZ_QWEI01000002.1"/>
</dbReference>
<dbReference type="EMBL" id="QWEI01000002">
    <property type="protein sequence ID" value="RHW38223.1"/>
    <property type="molecule type" value="Genomic_DNA"/>
</dbReference>
<dbReference type="AlphaFoldDB" id="A0A396SAU8"/>
<comment type="caution">
    <text evidence="1">The sequence shown here is derived from an EMBL/GenBank/DDBJ whole genome shotgun (WGS) entry which is preliminary data.</text>
</comment>
<reference evidence="1 2" key="1">
    <citation type="submission" date="2018-08" db="EMBL/GenBank/DDBJ databases">
        <title>Lysinibacillus sp. YLB-03 draft genome sequence.</title>
        <authorList>
            <person name="Yu L."/>
        </authorList>
    </citation>
    <scope>NUCLEOTIDE SEQUENCE [LARGE SCALE GENOMIC DNA]</scope>
    <source>
        <strain evidence="1 2">YLB-03</strain>
    </source>
</reference>
<protein>
    <submittedName>
        <fullName evidence="1">Uncharacterized protein</fullName>
    </submittedName>
</protein>